<evidence type="ECO:0008006" key="3">
    <source>
        <dbReference type="Google" id="ProtNLM"/>
    </source>
</evidence>
<evidence type="ECO:0000313" key="1">
    <source>
        <dbReference type="EMBL" id="RWX51806.1"/>
    </source>
</evidence>
<sequence length="223" mass="25190">MSLFRHLSITGKFIALALLVSATAWGILDCFQSRIIEEATTRHIDSDLKISAREDRDFFDNYLASFCHSARLLTANQKLTRHFLSSEWNSRGKNAVIHRRMPKWLPGRAVLRALPLVHYFLLLDKDGHVGEIFSGDTETVPLELRNPRPLFHRLSHNQSLLTELDNKAFVVTSGTVLDENDAVLGYLLFASRLDRDFLSASMQGMTRGHFVALIDNQSGLVIA</sequence>
<dbReference type="Proteomes" id="UP000288892">
    <property type="component" value="Unassembled WGS sequence"/>
</dbReference>
<dbReference type="AlphaFoldDB" id="A0A444JFD5"/>
<keyword evidence="2" id="KW-1185">Reference proteome</keyword>
<evidence type="ECO:0000313" key="2">
    <source>
        <dbReference type="Proteomes" id="UP000288892"/>
    </source>
</evidence>
<comment type="caution">
    <text evidence="1">The sequence shown here is derived from an EMBL/GenBank/DDBJ whole genome shotgun (WGS) entry which is preliminary data.</text>
</comment>
<accession>A0A444JFD5</accession>
<reference evidence="1 2" key="1">
    <citation type="submission" date="2017-01" db="EMBL/GenBank/DDBJ databases">
        <title>The cable genome- insights into the physiology and evolution of filamentous bacteria capable of sulfide oxidation via long distance electron transfer.</title>
        <authorList>
            <person name="Schreiber L."/>
            <person name="Bjerg J.T."/>
            <person name="Boggild A."/>
            <person name="Van De Vossenberg J."/>
            <person name="Meysman F."/>
            <person name="Nielsen L.P."/>
            <person name="Schramm A."/>
            <person name="Kjeldsen K.U."/>
        </authorList>
    </citation>
    <scope>NUCLEOTIDE SEQUENCE [LARGE SCALE GENOMIC DNA]</scope>
    <source>
        <strain evidence="1">A5</strain>
    </source>
</reference>
<feature type="non-terminal residue" evidence="1">
    <location>
        <position position="223"/>
    </location>
</feature>
<gene>
    <name evidence="1" type="ORF">VU01_10781</name>
</gene>
<name>A0A444JFD5_9BACT</name>
<proteinExistence type="predicted"/>
<protein>
    <recommendedName>
        <fullName evidence="3">Cache domain-containing protein</fullName>
    </recommendedName>
</protein>
<dbReference type="EMBL" id="MTKS01000078">
    <property type="protein sequence ID" value="RWX51806.1"/>
    <property type="molecule type" value="Genomic_DNA"/>
</dbReference>
<organism evidence="1 2">
    <name type="scientific">Candidatus Electrothrix marina</name>
    <dbReference type="NCBI Taxonomy" id="1859130"/>
    <lineage>
        <taxon>Bacteria</taxon>
        <taxon>Pseudomonadati</taxon>
        <taxon>Thermodesulfobacteriota</taxon>
        <taxon>Desulfobulbia</taxon>
        <taxon>Desulfobulbales</taxon>
        <taxon>Desulfobulbaceae</taxon>
        <taxon>Candidatus Electrothrix</taxon>
    </lineage>
</organism>